<evidence type="ECO:0000256" key="2">
    <source>
        <dbReference type="SAM" id="MobiDB-lite"/>
    </source>
</evidence>
<feature type="compositionally biased region" description="Low complexity" evidence="2">
    <location>
        <begin position="745"/>
        <end position="769"/>
    </location>
</feature>
<feature type="region of interest" description="Disordered" evidence="2">
    <location>
        <begin position="988"/>
        <end position="1010"/>
    </location>
</feature>
<dbReference type="EMBL" id="KZ819283">
    <property type="protein sequence ID" value="PWO01071.1"/>
    <property type="molecule type" value="Genomic_DNA"/>
</dbReference>
<feature type="compositionally biased region" description="Polar residues" evidence="2">
    <location>
        <begin position="154"/>
        <end position="164"/>
    </location>
</feature>
<feature type="compositionally biased region" description="Low complexity" evidence="2">
    <location>
        <begin position="39"/>
        <end position="61"/>
    </location>
</feature>
<dbReference type="GO" id="GO:0008157">
    <property type="term" value="F:protein phosphatase 1 binding"/>
    <property type="evidence" value="ECO:0007669"/>
    <property type="project" value="TreeGrafter"/>
</dbReference>
<evidence type="ECO:0000256" key="1">
    <source>
        <dbReference type="SAM" id="Coils"/>
    </source>
</evidence>
<feature type="compositionally biased region" description="Low complexity" evidence="2">
    <location>
        <begin position="572"/>
        <end position="597"/>
    </location>
</feature>
<feature type="compositionally biased region" description="Basic and acidic residues" evidence="2">
    <location>
        <begin position="294"/>
        <end position="303"/>
    </location>
</feature>
<feature type="compositionally biased region" description="Polar residues" evidence="2">
    <location>
        <begin position="770"/>
        <end position="795"/>
    </location>
</feature>
<feature type="compositionally biased region" description="Polar residues" evidence="2">
    <location>
        <begin position="959"/>
        <end position="968"/>
    </location>
</feature>
<dbReference type="GO" id="GO:0000164">
    <property type="term" value="C:protein phosphatase type 1 complex"/>
    <property type="evidence" value="ECO:0007669"/>
    <property type="project" value="TreeGrafter"/>
</dbReference>
<feature type="region of interest" description="Disordered" evidence="2">
    <location>
        <begin position="689"/>
        <end position="715"/>
    </location>
</feature>
<evidence type="ECO:0000259" key="3">
    <source>
        <dbReference type="PROSITE" id="PS51159"/>
    </source>
</evidence>
<evidence type="ECO:0000313" key="5">
    <source>
        <dbReference type="Proteomes" id="UP000245946"/>
    </source>
</evidence>
<feature type="region of interest" description="Disordered" evidence="2">
    <location>
        <begin position="743"/>
        <end position="801"/>
    </location>
</feature>
<dbReference type="InterPro" id="IPR050782">
    <property type="entry name" value="PP1_regulatory_subunit_3"/>
</dbReference>
<feature type="compositionally biased region" description="Low complexity" evidence="2">
    <location>
        <begin position="995"/>
        <end position="1006"/>
    </location>
</feature>
<feature type="region of interest" description="Disordered" evidence="2">
    <location>
        <begin position="1"/>
        <end position="325"/>
    </location>
</feature>
<dbReference type="GeneID" id="37268790"/>
<feature type="compositionally biased region" description="Low complexity" evidence="2">
    <location>
        <begin position="410"/>
        <end position="427"/>
    </location>
</feature>
<dbReference type="GO" id="GO:0005979">
    <property type="term" value="P:regulation of glycogen biosynthetic process"/>
    <property type="evidence" value="ECO:0007669"/>
    <property type="project" value="TreeGrafter"/>
</dbReference>
<dbReference type="InterPro" id="IPR005036">
    <property type="entry name" value="CBM21_dom"/>
</dbReference>
<organism evidence="4 5">
    <name type="scientific">Tilletiopsis washingtonensis</name>
    <dbReference type="NCBI Taxonomy" id="58919"/>
    <lineage>
        <taxon>Eukaryota</taxon>
        <taxon>Fungi</taxon>
        <taxon>Dikarya</taxon>
        <taxon>Basidiomycota</taxon>
        <taxon>Ustilaginomycotina</taxon>
        <taxon>Exobasidiomycetes</taxon>
        <taxon>Entylomatales</taxon>
        <taxon>Entylomatales incertae sedis</taxon>
        <taxon>Tilletiopsis</taxon>
    </lineage>
</organism>
<sequence>MRSFSSEPTRFAAAPSSAGPSRSPAPFPSNMLPRRSTESHASAASSATTSAASSTRSTPSSSPAPPTRPPLRTASSSTATASGSSIGSSSRQSSSSTAASEQPPPREAASAPSAPPRTVSPPAATPASSTASTPASSTASTAPSSSRSSNASSVDGTPPTQRRLSPTRADEPVDETLEKLRQAQANRRPKMMRLTPAHSSLPARSFKSPVGSSGSSSFGDVSTPTPSSVAFPAKGPQSSASATAPLHPSSRKAVAMKQSAPADESPGLLIDLSHLPSPSVTDLEGPVTTSQIAPDRHPRDRHGNPIKSSLKSPAASHFLPPRADSVPSLPASMRFAKSVPTTPTVAKAVHFDSQLEHVKVFKFKQRPAAVSRDGSPEQTETETEEEKELFPFVYGRNRGNSSPDASFRTGGSSPDSRSYGSGSSSGSLAVPAEAEEQLVLRLPNFPSSTRVAVDREIFLERIYLADDLRSVKGSVQVRNMSFEKWVAIRFTLDKWASVNEVSADYAESIKDGAADRFTFSIKLNELLNWPRGAAAHETKSMFMCLRYTVGNAEYWDNNEGLNYQLDFRKRQAPSTPASTPAASAYSPSGSSVRSSFANGSGSSAKARIIEIARRGVHGGPRQAGFAMEDLRRELDRLKSDEEDEDRLAAAAEAEAVAEGVLPFLAKSSGAGSPSMERVSPELARAYLAEKAKRKQSPPSSPGGGRGNSSPSMWSARYDFGESLRNPRNGSRTTGHGRAAALDYFSSKPSPRAPTSATSSGLPSSTTPTPNQFIVSVSSPNGNLSSAASTPGTGNDSPDFAHRFGMISPGLVHNVEHRPIVAPGSESSSPQTSLVVPLAAGPLPPSPAAQLQIRTQQPQPQAASDRFYSWPHSRRTASPATTPTAGGSGSSGRENMFFEAMLQNGSPVESGSMPGTPRTPSPPADFSKGSAKASPHSSGATSPLSPDGSPSLFSPGGATSICSNDSDMTVVTPEDPHVLRLERASHGTFADEADDAASATSSSNTSSPRLRPAALSDMQELVARYCWGTDLVPGGGSLVATPGTDAAVRVSPPIAPGHAPHMSPLASGASTPTLC</sequence>
<dbReference type="GO" id="GO:2001069">
    <property type="term" value="F:glycogen binding"/>
    <property type="evidence" value="ECO:0007669"/>
    <property type="project" value="TreeGrafter"/>
</dbReference>
<feature type="region of interest" description="Disordered" evidence="2">
    <location>
        <begin position="367"/>
        <end position="427"/>
    </location>
</feature>
<name>A0A316ZH38_9BASI</name>
<feature type="region of interest" description="Disordered" evidence="2">
    <location>
        <begin position="572"/>
        <end position="600"/>
    </location>
</feature>
<feature type="compositionally biased region" description="Low complexity" evidence="2">
    <location>
        <begin position="70"/>
        <end position="112"/>
    </location>
</feature>
<feature type="region of interest" description="Disordered" evidence="2">
    <location>
        <begin position="1053"/>
        <end position="1074"/>
    </location>
</feature>
<dbReference type="PANTHER" id="PTHR12307:SF36">
    <property type="entry name" value="GLYCOGEN-BINDING SUBUNIT 76A"/>
    <property type="match status" value="1"/>
</dbReference>
<dbReference type="AlphaFoldDB" id="A0A316ZH38"/>
<gene>
    <name evidence="4" type="ORF">FA09DRAFT_327046</name>
</gene>
<feature type="compositionally biased region" description="Low complexity" evidence="2">
    <location>
        <begin position="205"/>
        <end position="222"/>
    </location>
</feature>
<accession>A0A316ZH38</accession>
<feature type="region of interest" description="Disordered" evidence="2">
    <location>
        <begin position="820"/>
        <end position="892"/>
    </location>
</feature>
<dbReference type="OrthoDB" id="1881at2759"/>
<dbReference type="RefSeq" id="XP_025601349.1">
    <property type="nucleotide sequence ID" value="XM_025741246.1"/>
</dbReference>
<dbReference type="PANTHER" id="PTHR12307">
    <property type="entry name" value="PROTEIN PHOSPHATASE 1 REGULATORY SUBUNIT"/>
    <property type="match status" value="1"/>
</dbReference>
<dbReference type="PROSITE" id="PS51159">
    <property type="entry name" value="CBM21"/>
    <property type="match status" value="1"/>
</dbReference>
<protein>
    <recommendedName>
        <fullName evidence="3">CBM21 domain-containing protein</fullName>
    </recommendedName>
</protein>
<feature type="compositionally biased region" description="Low complexity" evidence="2">
    <location>
        <begin position="847"/>
        <end position="862"/>
    </location>
</feature>
<dbReference type="STRING" id="58919.A0A316ZH38"/>
<feature type="compositionally biased region" description="Low complexity" evidence="2">
    <location>
        <begin position="875"/>
        <end position="884"/>
    </location>
</feature>
<feature type="compositionally biased region" description="Polar residues" evidence="2">
    <location>
        <begin position="934"/>
        <end position="943"/>
    </location>
</feature>
<dbReference type="Gene3D" id="2.60.40.2440">
    <property type="entry name" value="Carbohydrate binding type-21 domain"/>
    <property type="match status" value="1"/>
</dbReference>
<feature type="region of interest" description="Disordered" evidence="2">
    <location>
        <begin position="904"/>
        <end position="970"/>
    </location>
</feature>
<keyword evidence="5" id="KW-1185">Reference proteome</keyword>
<proteinExistence type="predicted"/>
<feature type="compositionally biased region" description="Low complexity" evidence="2">
    <location>
        <begin position="10"/>
        <end position="24"/>
    </location>
</feature>
<dbReference type="Proteomes" id="UP000245946">
    <property type="component" value="Unassembled WGS sequence"/>
</dbReference>
<feature type="compositionally biased region" description="Basic and acidic residues" evidence="2">
    <location>
        <begin position="168"/>
        <end position="181"/>
    </location>
</feature>
<keyword evidence="1" id="KW-0175">Coiled coil</keyword>
<feature type="coiled-coil region" evidence="1">
    <location>
        <begin position="627"/>
        <end position="654"/>
    </location>
</feature>
<dbReference type="Pfam" id="PF03370">
    <property type="entry name" value="CBM_21"/>
    <property type="match status" value="1"/>
</dbReference>
<feature type="domain" description="CBM21" evidence="3">
    <location>
        <begin position="443"/>
        <end position="566"/>
    </location>
</feature>
<dbReference type="InterPro" id="IPR038175">
    <property type="entry name" value="CBM21_dom_sf"/>
</dbReference>
<reference evidence="4 5" key="1">
    <citation type="journal article" date="2018" name="Mol. Biol. Evol.">
        <title>Broad Genomic Sampling Reveals a Smut Pathogenic Ancestry of the Fungal Clade Ustilaginomycotina.</title>
        <authorList>
            <person name="Kijpornyongpan T."/>
            <person name="Mondo S.J."/>
            <person name="Barry K."/>
            <person name="Sandor L."/>
            <person name="Lee J."/>
            <person name="Lipzen A."/>
            <person name="Pangilinan J."/>
            <person name="LaButti K."/>
            <person name="Hainaut M."/>
            <person name="Henrissat B."/>
            <person name="Grigoriev I.V."/>
            <person name="Spatafora J.W."/>
            <person name="Aime M.C."/>
        </authorList>
    </citation>
    <scope>NUCLEOTIDE SEQUENCE [LARGE SCALE GENOMIC DNA]</scope>
    <source>
        <strain evidence="4 5">MCA 4186</strain>
    </source>
</reference>
<evidence type="ECO:0000313" key="4">
    <source>
        <dbReference type="EMBL" id="PWO01071.1"/>
    </source>
</evidence>
<feature type="compositionally biased region" description="Low complexity" evidence="2">
    <location>
        <begin position="120"/>
        <end position="153"/>
    </location>
</feature>